<proteinExistence type="predicted"/>
<organism evidence="1 2">
    <name type="scientific">Bursaphelenchus okinawaensis</name>
    <dbReference type="NCBI Taxonomy" id="465554"/>
    <lineage>
        <taxon>Eukaryota</taxon>
        <taxon>Metazoa</taxon>
        <taxon>Ecdysozoa</taxon>
        <taxon>Nematoda</taxon>
        <taxon>Chromadorea</taxon>
        <taxon>Rhabditida</taxon>
        <taxon>Tylenchina</taxon>
        <taxon>Tylenchomorpha</taxon>
        <taxon>Aphelenchoidea</taxon>
        <taxon>Aphelenchoididae</taxon>
        <taxon>Bursaphelenchus</taxon>
    </lineage>
</organism>
<dbReference type="Proteomes" id="UP000614601">
    <property type="component" value="Unassembled WGS sequence"/>
</dbReference>
<dbReference type="AlphaFoldDB" id="A0A811KXV0"/>
<sequence>MDEHMIYVDRYKLGACLVPKCMSTIITGVLCYLNDDVAFTKANRNITTESYVDRFCGDEIDSRDVVQWSMDHNSNNEYTVLTFVRDPIERFLSAFVDKCDVEQSHPEVWRRLDCYGCVRDVDCFIRELERRLWLNVDGRKHHLTVMDVHVVPQTWHCSMERYLSTYRVFRQVSTKSPEYKVFLDEFRFILEERQVPEKQIAYVMNELNQGHTHHTTSNSVLRKKYLEEIQSKPDLMKILIELYYYDYITFGLPMPQI</sequence>
<dbReference type="EMBL" id="CAJFCW020000004">
    <property type="protein sequence ID" value="CAG9115175.1"/>
    <property type="molecule type" value="Genomic_DNA"/>
</dbReference>
<name>A0A811KXV0_9BILA</name>
<dbReference type="GO" id="GO:0016020">
    <property type="term" value="C:membrane"/>
    <property type="evidence" value="ECO:0007669"/>
    <property type="project" value="InterPro"/>
</dbReference>
<dbReference type="GO" id="GO:1902884">
    <property type="term" value="P:positive regulation of response to oxidative stress"/>
    <property type="evidence" value="ECO:0007669"/>
    <property type="project" value="InterPro"/>
</dbReference>
<protein>
    <recommendedName>
        <fullName evidence="3">Carbohydrate sulfotransferase</fullName>
    </recommendedName>
</protein>
<comment type="caution">
    <text evidence="1">The sequence shown here is derived from an EMBL/GenBank/DDBJ whole genome shotgun (WGS) entry which is preliminary data.</text>
</comment>
<gene>
    <name evidence="1" type="ORF">BOKJ2_LOCUS9496</name>
</gene>
<evidence type="ECO:0000313" key="2">
    <source>
        <dbReference type="Proteomes" id="UP000614601"/>
    </source>
</evidence>
<evidence type="ECO:0000313" key="1">
    <source>
        <dbReference type="EMBL" id="CAD5221541.1"/>
    </source>
</evidence>
<dbReference type="OrthoDB" id="408912at2759"/>
<dbReference type="Proteomes" id="UP000783686">
    <property type="component" value="Unassembled WGS sequence"/>
</dbReference>
<dbReference type="Pfam" id="PF03567">
    <property type="entry name" value="Sulfotransfer_2"/>
    <property type="match status" value="1"/>
</dbReference>
<dbReference type="EMBL" id="CAJFDH010000004">
    <property type="protein sequence ID" value="CAD5221541.1"/>
    <property type="molecule type" value="Genomic_DNA"/>
</dbReference>
<dbReference type="PANTHER" id="PTHR22900">
    <property type="entry name" value="PROTEIN CBG14245-RELATED"/>
    <property type="match status" value="1"/>
</dbReference>
<dbReference type="InterPro" id="IPR005331">
    <property type="entry name" value="Sulfotransferase"/>
</dbReference>
<dbReference type="GO" id="GO:0050650">
    <property type="term" value="P:chondroitin sulfate proteoglycan biosynthetic process"/>
    <property type="evidence" value="ECO:0007669"/>
    <property type="project" value="InterPro"/>
</dbReference>
<dbReference type="InterPro" id="IPR007669">
    <property type="entry name" value="Chst-1-like"/>
</dbReference>
<reference evidence="1" key="1">
    <citation type="submission" date="2020-09" db="EMBL/GenBank/DDBJ databases">
        <authorList>
            <person name="Kikuchi T."/>
        </authorList>
    </citation>
    <scope>NUCLEOTIDE SEQUENCE</scope>
    <source>
        <strain evidence="1">SH1</strain>
    </source>
</reference>
<accession>A0A811KXV0</accession>
<dbReference type="PANTHER" id="PTHR22900:SF5">
    <property type="entry name" value="PROTEIN CBG14245"/>
    <property type="match status" value="1"/>
</dbReference>
<dbReference type="GO" id="GO:0047756">
    <property type="term" value="F:chondroitin 4-sulfotransferase activity"/>
    <property type="evidence" value="ECO:0007669"/>
    <property type="project" value="InterPro"/>
</dbReference>
<evidence type="ECO:0008006" key="3">
    <source>
        <dbReference type="Google" id="ProtNLM"/>
    </source>
</evidence>
<keyword evidence="2" id="KW-1185">Reference proteome</keyword>